<evidence type="ECO:0000313" key="3">
    <source>
        <dbReference type="EMBL" id="WEK45176.1"/>
    </source>
</evidence>
<dbReference type="Proteomes" id="UP001218362">
    <property type="component" value="Chromosome"/>
</dbReference>
<feature type="transmembrane region" description="Helical" evidence="1">
    <location>
        <begin position="110"/>
        <end position="130"/>
    </location>
</feature>
<keyword evidence="1" id="KW-1133">Transmembrane helix</keyword>
<dbReference type="Gene3D" id="3.55.50.30">
    <property type="match status" value="1"/>
</dbReference>
<dbReference type="InterPro" id="IPR006860">
    <property type="entry name" value="FecR"/>
</dbReference>
<dbReference type="KEGG" id="acob:P0Y56_09010"/>
<evidence type="ECO:0000313" key="4">
    <source>
        <dbReference type="Proteomes" id="UP001218362"/>
    </source>
</evidence>
<organism evidence="3 4">
    <name type="scientific">Candidatus Andeanibacterium colombiense</name>
    <dbReference type="NCBI Taxonomy" id="3121345"/>
    <lineage>
        <taxon>Bacteria</taxon>
        <taxon>Pseudomonadati</taxon>
        <taxon>Pseudomonadota</taxon>
        <taxon>Alphaproteobacteria</taxon>
        <taxon>Sphingomonadales</taxon>
        <taxon>Sphingomonadaceae</taxon>
        <taxon>Candidatus Andeanibacterium</taxon>
    </lineage>
</organism>
<dbReference type="EMBL" id="CP119316">
    <property type="protein sequence ID" value="WEK45176.1"/>
    <property type="molecule type" value="Genomic_DNA"/>
</dbReference>
<gene>
    <name evidence="3" type="ORF">P0Y56_09010</name>
</gene>
<accession>A0AAJ6BMQ1</accession>
<dbReference type="InterPro" id="IPR012373">
    <property type="entry name" value="Ferrdict_sens_TM"/>
</dbReference>
<reference evidence="3" key="1">
    <citation type="submission" date="2023-03" db="EMBL/GenBank/DDBJ databases">
        <title>Andean soil-derived lignocellulolytic bacterial consortium as a source of novel taxa and putative plastic-active enzymes.</title>
        <authorList>
            <person name="Diaz-Garcia L."/>
            <person name="Chuvochina M."/>
            <person name="Feuerriegel G."/>
            <person name="Bunk B."/>
            <person name="Sproer C."/>
            <person name="Streit W.R."/>
            <person name="Rodriguez L.M."/>
            <person name="Overmann J."/>
            <person name="Jimenez D.J."/>
        </authorList>
    </citation>
    <scope>NUCLEOTIDE SEQUENCE</scope>
    <source>
        <strain evidence="3">MAG 26</strain>
    </source>
</reference>
<protein>
    <submittedName>
        <fullName evidence="3">FecR domain-containing protein</fullName>
    </submittedName>
</protein>
<keyword evidence="1" id="KW-0812">Transmembrane</keyword>
<dbReference type="GO" id="GO:0016989">
    <property type="term" value="F:sigma factor antagonist activity"/>
    <property type="evidence" value="ECO:0007669"/>
    <property type="project" value="TreeGrafter"/>
</dbReference>
<dbReference type="AlphaFoldDB" id="A0AAJ6BMQ1"/>
<dbReference type="PIRSF" id="PIRSF018266">
    <property type="entry name" value="FecR"/>
    <property type="match status" value="1"/>
</dbReference>
<dbReference type="PANTHER" id="PTHR30273:SF2">
    <property type="entry name" value="PROTEIN FECR"/>
    <property type="match status" value="1"/>
</dbReference>
<keyword evidence="1" id="KW-0472">Membrane</keyword>
<dbReference type="PANTHER" id="PTHR30273">
    <property type="entry name" value="PERIPLASMIC SIGNAL SENSOR AND SIGMA FACTOR ACTIVATOR FECR-RELATED"/>
    <property type="match status" value="1"/>
</dbReference>
<evidence type="ECO:0000259" key="2">
    <source>
        <dbReference type="Pfam" id="PF04773"/>
    </source>
</evidence>
<sequence>MTKQNKLEDFPELPGDWQLGVEQYAPGPDQVEQAMEWLLRLREDGQVSSPAFEQWQGEHPANAFAAAEARVLYGAVAGPAKRAARHYHRPRIIGLRPRGWMRRAFTWQRAGLMAAACLALVLAIPAAHTLRDWGADAVTQTGGSRIVRLADGSRITLNTDTALDFEIAGRDGKGARHAVLRHGEAFFEIAHDPARPFTVAAGDARVTVLGTKFNIRMDDAQVLVSLTQGRVRALSAAHPEHPVVLEPGQQALVDSGQVQRQEFDPFEVTAWRSGQIVAYKTPLRTVVTELNRYRSHAIYIVNGALVNSRVTGVFRADRSEDVIRTLERTLGLESVTLPTGQVLLY</sequence>
<feature type="domain" description="FecR protein" evidence="2">
    <location>
        <begin position="137"/>
        <end position="232"/>
    </location>
</feature>
<dbReference type="Gene3D" id="2.60.120.1440">
    <property type="match status" value="1"/>
</dbReference>
<dbReference type="Pfam" id="PF04773">
    <property type="entry name" value="FecR"/>
    <property type="match status" value="1"/>
</dbReference>
<name>A0AAJ6BMQ1_9SPHN</name>
<proteinExistence type="predicted"/>
<evidence type="ECO:0000256" key="1">
    <source>
        <dbReference type="SAM" id="Phobius"/>
    </source>
</evidence>